<dbReference type="NCBIfam" id="NF008761">
    <property type="entry name" value="PRK11797.1"/>
    <property type="match status" value="1"/>
</dbReference>
<keyword evidence="5 6" id="KW-0119">Carbohydrate metabolism</keyword>
<organism evidence="7 10">
    <name type="scientific">Oenococcus sicerae</name>
    <dbReference type="NCBI Taxonomy" id="2203724"/>
    <lineage>
        <taxon>Bacteria</taxon>
        <taxon>Bacillati</taxon>
        <taxon>Bacillota</taxon>
        <taxon>Bacilli</taxon>
        <taxon>Lactobacillales</taxon>
        <taxon>Lactobacillaceae</taxon>
        <taxon>Oenococcus</taxon>
    </lineage>
</organism>
<reference evidence="8 9" key="1">
    <citation type="journal article" date="2019" name="Syst. Appl. Microbiol.">
        <title>Oenococcus sicerae sp. nov., isolated from French cider.</title>
        <authorList>
            <person name="Cousin F.J."/>
            <person name="Le Guellec R."/>
            <person name="Chagnot C."/>
            <person name="Goux D."/>
            <person name="Dalmasso M."/>
            <person name="Laplace J.M."/>
            <person name="Cretenet M."/>
        </authorList>
    </citation>
    <scope>NUCLEOTIDE SEQUENCE [LARGE SCALE GENOMIC DNA]</scope>
    <source>
        <strain evidence="8 9">UCMA 15228</strain>
    </source>
</reference>
<reference evidence="8" key="3">
    <citation type="submission" date="2020-01" db="EMBL/GenBank/DDBJ databases">
        <authorList>
            <person name="Cousin F.J."/>
            <person name="Le Guellec R."/>
            <person name="Cretenet M."/>
        </authorList>
    </citation>
    <scope>NUCLEOTIDE SEQUENCE</scope>
    <source>
        <strain evidence="8">UCMA 15228</strain>
    </source>
</reference>
<reference evidence="7" key="2">
    <citation type="submission" date="2019-01" db="EMBL/GenBank/DDBJ databases">
        <title>Oenococcus sicerae UCMA17102.</title>
        <authorList>
            <person name="Cousin F.J."/>
            <person name="Le Guellec R."/>
            <person name="Cretenet M."/>
        </authorList>
    </citation>
    <scope>NUCLEOTIDE SEQUENCE</scope>
    <source>
        <strain evidence="7">UCMA17102</strain>
    </source>
</reference>
<sequence length="132" mass="14455">MKKGILLNSQISAVIADMGHFDTLGIGDAGMPVPNTTKKIDLAVTKNLPRFNDVVETVLQELQVQRAFIASEMKTANPEGLKKLLATLGSQVTIIYIPHEQMKADLHQARAFVRTGEEHPYANVILESGVVF</sequence>
<keyword evidence="9" id="KW-1185">Reference proteome</keyword>
<comment type="subcellular location">
    <subcellularLocation>
        <location evidence="6">Cytoplasm</location>
    </subcellularLocation>
</comment>
<dbReference type="FunFam" id="3.40.1650.10:FF:000004">
    <property type="entry name" value="D-ribose pyranase"/>
    <property type="match status" value="1"/>
</dbReference>
<dbReference type="GO" id="GO:0005829">
    <property type="term" value="C:cytosol"/>
    <property type="evidence" value="ECO:0007669"/>
    <property type="project" value="TreeGrafter"/>
</dbReference>
<evidence type="ECO:0000313" key="7">
    <source>
        <dbReference type="EMBL" id="MDN6900121.1"/>
    </source>
</evidence>
<dbReference type="EMBL" id="CP029684">
    <property type="protein sequence ID" value="QAS69729.1"/>
    <property type="molecule type" value="Genomic_DNA"/>
</dbReference>
<dbReference type="Pfam" id="PF05025">
    <property type="entry name" value="RbsD_FucU"/>
    <property type="match status" value="1"/>
</dbReference>
<dbReference type="SUPFAM" id="SSF102546">
    <property type="entry name" value="RbsD-like"/>
    <property type="match status" value="1"/>
</dbReference>
<feature type="binding site" evidence="6">
    <location>
        <position position="28"/>
    </location>
    <ligand>
        <name>substrate</name>
    </ligand>
</feature>
<gene>
    <name evidence="6 8" type="primary">rbsD</name>
    <name evidence="8" type="ORF">DLJ48_03935</name>
    <name evidence="7" type="ORF">EVC35_03760</name>
</gene>
<keyword evidence="4 6" id="KW-0413">Isomerase</keyword>
<evidence type="ECO:0000256" key="6">
    <source>
        <dbReference type="HAMAP-Rule" id="MF_01661"/>
    </source>
</evidence>
<dbReference type="GO" id="GO:0019303">
    <property type="term" value="P:D-ribose catabolic process"/>
    <property type="evidence" value="ECO:0007669"/>
    <property type="project" value="UniProtKB-UniRule"/>
</dbReference>
<feature type="binding site" evidence="6">
    <location>
        <position position="99"/>
    </location>
    <ligand>
        <name>substrate</name>
    </ligand>
</feature>
<feature type="active site" description="Proton donor" evidence="6">
    <location>
        <position position="20"/>
    </location>
</feature>
<dbReference type="Proteomes" id="UP001167919">
    <property type="component" value="Unassembled WGS sequence"/>
</dbReference>
<evidence type="ECO:0000256" key="4">
    <source>
        <dbReference type="ARBA" id="ARBA00023235"/>
    </source>
</evidence>
<proteinExistence type="inferred from homology"/>
<comment type="similarity">
    <text evidence="6">Belongs to the RbsD / FucU family. RbsD subfamily.</text>
</comment>
<dbReference type="Gene3D" id="3.40.1650.10">
    <property type="entry name" value="RbsD-like domain"/>
    <property type="match status" value="1"/>
</dbReference>
<keyword evidence="3 6" id="KW-0963">Cytoplasm</keyword>
<dbReference type="RefSeq" id="WP_128686102.1">
    <property type="nucleotide sequence ID" value="NZ_CP029684.2"/>
</dbReference>
<comment type="catalytic activity">
    <reaction evidence="1 6">
        <text>beta-D-ribopyranose = beta-D-ribofuranose</text>
        <dbReference type="Rhea" id="RHEA:25432"/>
        <dbReference type="ChEBI" id="CHEBI:27476"/>
        <dbReference type="ChEBI" id="CHEBI:47002"/>
        <dbReference type="EC" id="5.4.99.62"/>
    </reaction>
</comment>
<name>A0AAJ1R9B1_9LACO</name>
<dbReference type="InterPro" id="IPR023064">
    <property type="entry name" value="D-ribose_pyranase"/>
</dbReference>
<evidence type="ECO:0000256" key="1">
    <source>
        <dbReference type="ARBA" id="ARBA00000223"/>
    </source>
</evidence>
<dbReference type="EMBL" id="SDWY01000002">
    <property type="protein sequence ID" value="MDN6900121.1"/>
    <property type="molecule type" value="Genomic_DNA"/>
</dbReference>
<dbReference type="GO" id="GO:0048029">
    <property type="term" value="F:monosaccharide binding"/>
    <property type="evidence" value="ECO:0007669"/>
    <property type="project" value="InterPro"/>
</dbReference>
<dbReference type="Proteomes" id="UP000286907">
    <property type="component" value="Chromosome"/>
</dbReference>
<dbReference type="PANTHER" id="PTHR37831:SF1">
    <property type="entry name" value="D-RIBOSE PYRANASE"/>
    <property type="match status" value="1"/>
</dbReference>
<comment type="subunit">
    <text evidence="6">Homodecamer.</text>
</comment>
<comment type="pathway">
    <text evidence="6">Carbohydrate metabolism; D-ribose degradation; D-ribose 5-phosphate from beta-D-ribopyranose: step 1/2.</text>
</comment>
<accession>A0AAJ1R9B1</accession>
<evidence type="ECO:0000313" key="9">
    <source>
        <dbReference type="Proteomes" id="UP000286907"/>
    </source>
</evidence>
<dbReference type="GO" id="GO:0062193">
    <property type="term" value="F:D-ribose pyranase activity"/>
    <property type="evidence" value="ECO:0007669"/>
    <property type="project" value="UniProtKB-EC"/>
</dbReference>
<dbReference type="EC" id="5.4.99.62" evidence="2 6"/>
<dbReference type="HAMAP" id="MF_01661">
    <property type="entry name" value="D_rib_pyranase"/>
    <property type="match status" value="1"/>
</dbReference>
<evidence type="ECO:0000256" key="5">
    <source>
        <dbReference type="ARBA" id="ARBA00023277"/>
    </source>
</evidence>
<dbReference type="AlphaFoldDB" id="A0AAJ1R9B1"/>
<dbReference type="GO" id="GO:0016872">
    <property type="term" value="F:intramolecular lyase activity"/>
    <property type="evidence" value="ECO:0007669"/>
    <property type="project" value="UniProtKB-UniRule"/>
</dbReference>
<evidence type="ECO:0000256" key="2">
    <source>
        <dbReference type="ARBA" id="ARBA00012862"/>
    </source>
</evidence>
<protein>
    <recommendedName>
        <fullName evidence="2 6">D-ribose pyranase</fullName>
        <ecNumber evidence="2 6">5.4.99.62</ecNumber>
    </recommendedName>
</protein>
<dbReference type="InterPro" id="IPR023750">
    <property type="entry name" value="RbsD-like_sf"/>
</dbReference>
<comment type="function">
    <text evidence="6">Catalyzes the interconversion of beta-pyran and beta-furan forms of D-ribose.</text>
</comment>
<evidence type="ECO:0000313" key="8">
    <source>
        <dbReference type="EMBL" id="QAS69729.1"/>
    </source>
</evidence>
<evidence type="ECO:0000256" key="3">
    <source>
        <dbReference type="ARBA" id="ARBA00022490"/>
    </source>
</evidence>
<dbReference type="PANTHER" id="PTHR37831">
    <property type="entry name" value="D-RIBOSE PYRANASE"/>
    <property type="match status" value="1"/>
</dbReference>
<dbReference type="InterPro" id="IPR007721">
    <property type="entry name" value="RbsD_FucU"/>
</dbReference>
<feature type="binding site" evidence="6">
    <location>
        <begin position="121"/>
        <end position="123"/>
    </location>
    <ligand>
        <name>substrate</name>
    </ligand>
</feature>
<evidence type="ECO:0000313" key="10">
    <source>
        <dbReference type="Proteomes" id="UP001167919"/>
    </source>
</evidence>